<keyword evidence="2 5" id="KW-0238">DNA-binding</keyword>
<dbReference type="EMBL" id="FNDD01000014">
    <property type="protein sequence ID" value="SDH35735.1"/>
    <property type="molecule type" value="Genomic_DNA"/>
</dbReference>
<dbReference type="Gene3D" id="3.40.50.2300">
    <property type="match status" value="1"/>
</dbReference>
<dbReference type="PRINTS" id="PR00038">
    <property type="entry name" value="HTHLUXR"/>
</dbReference>
<dbReference type="CDD" id="cd06170">
    <property type="entry name" value="LuxR_C_like"/>
    <property type="match status" value="1"/>
</dbReference>
<evidence type="ECO:0000313" key="5">
    <source>
        <dbReference type="EMBL" id="SDH35735.1"/>
    </source>
</evidence>
<dbReference type="STRING" id="861298.SAMN04488136_11410"/>
<dbReference type="GO" id="GO:0006355">
    <property type="term" value="P:regulation of DNA-templated transcription"/>
    <property type="evidence" value="ECO:0007669"/>
    <property type="project" value="InterPro"/>
</dbReference>
<keyword evidence="1" id="KW-0805">Transcription regulation</keyword>
<dbReference type="InterPro" id="IPR016032">
    <property type="entry name" value="Sig_transdc_resp-reg_C-effctor"/>
</dbReference>
<organism evidence="5 6">
    <name type="scientific">Vibrio xiamenensis</name>
    <dbReference type="NCBI Taxonomy" id="861298"/>
    <lineage>
        <taxon>Bacteria</taxon>
        <taxon>Pseudomonadati</taxon>
        <taxon>Pseudomonadota</taxon>
        <taxon>Gammaproteobacteria</taxon>
        <taxon>Vibrionales</taxon>
        <taxon>Vibrionaceae</taxon>
        <taxon>Vibrio</taxon>
    </lineage>
</organism>
<evidence type="ECO:0000256" key="1">
    <source>
        <dbReference type="ARBA" id="ARBA00023015"/>
    </source>
</evidence>
<gene>
    <name evidence="5" type="ORF">SAMN04488136_11410</name>
</gene>
<dbReference type="InterPro" id="IPR000792">
    <property type="entry name" value="Tscrpt_reg_LuxR_C"/>
</dbReference>
<dbReference type="InterPro" id="IPR036388">
    <property type="entry name" value="WH-like_DNA-bd_sf"/>
</dbReference>
<protein>
    <submittedName>
        <fullName evidence="5">DNA-binding response regulator, NarL/FixJ family, contains REC and HTH domains</fullName>
    </submittedName>
</protein>
<name>A0A1G8BR94_9VIBR</name>
<dbReference type="SMART" id="SM00421">
    <property type="entry name" value="HTH_LUXR"/>
    <property type="match status" value="1"/>
</dbReference>
<keyword evidence="6" id="KW-1185">Reference proteome</keyword>
<keyword evidence="3" id="KW-0804">Transcription</keyword>
<evidence type="ECO:0000256" key="3">
    <source>
        <dbReference type="ARBA" id="ARBA00023163"/>
    </source>
</evidence>
<feature type="domain" description="HTH luxR-type" evidence="4">
    <location>
        <begin position="149"/>
        <end position="214"/>
    </location>
</feature>
<sequence length="216" mass="24943">MVSKVCYTRTIYHLCDDPIKLYPYVGRIEQHLDIKIPKISPLDLMRALQVHKHKILLIDYRNIELLTQQVRDLPLTDKNFETIVYNAPSRLTTEQLLKLGNLKGLFSEQIKAADIARGCGEIINGQNWLPRKVTAQLLHYYRHVVEQNTTPAVVDLTSREIQILQSLKTGASNLQIAEDLFISEFTVKSHLYQIFKKLSVRNRVQAISWAKQHILS</sequence>
<dbReference type="OrthoDB" id="561214at2"/>
<dbReference type="Pfam" id="PF00196">
    <property type="entry name" value="GerE"/>
    <property type="match status" value="1"/>
</dbReference>
<accession>A0A1G8BR94</accession>
<dbReference type="RefSeq" id="WP_093274304.1">
    <property type="nucleotide sequence ID" value="NZ_FNDD01000014.1"/>
</dbReference>
<dbReference type="Gene3D" id="1.10.10.10">
    <property type="entry name" value="Winged helix-like DNA-binding domain superfamily/Winged helix DNA-binding domain"/>
    <property type="match status" value="1"/>
</dbReference>
<evidence type="ECO:0000313" key="6">
    <source>
        <dbReference type="Proteomes" id="UP000198854"/>
    </source>
</evidence>
<dbReference type="Proteomes" id="UP000198854">
    <property type="component" value="Unassembled WGS sequence"/>
</dbReference>
<dbReference type="PANTHER" id="PTHR44688">
    <property type="entry name" value="DNA-BINDING TRANSCRIPTIONAL ACTIVATOR DEVR_DOSR"/>
    <property type="match status" value="1"/>
</dbReference>
<dbReference type="PROSITE" id="PS50043">
    <property type="entry name" value="HTH_LUXR_2"/>
    <property type="match status" value="1"/>
</dbReference>
<dbReference type="FunFam" id="1.10.10.10:FF:000153">
    <property type="entry name" value="LuxR family transcriptional regulator"/>
    <property type="match status" value="1"/>
</dbReference>
<reference evidence="5 6" key="1">
    <citation type="submission" date="2016-10" db="EMBL/GenBank/DDBJ databases">
        <authorList>
            <person name="de Groot N.N."/>
        </authorList>
    </citation>
    <scope>NUCLEOTIDE SEQUENCE [LARGE SCALE GENOMIC DNA]</scope>
    <source>
        <strain evidence="5 6">CGMCC 1.10228</strain>
    </source>
</reference>
<evidence type="ECO:0000259" key="4">
    <source>
        <dbReference type="PROSITE" id="PS50043"/>
    </source>
</evidence>
<dbReference type="GO" id="GO:0003677">
    <property type="term" value="F:DNA binding"/>
    <property type="evidence" value="ECO:0007669"/>
    <property type="project" value="UniProtKB-KW"/>
</dbReference>
<evidence type="ECO:0000256" key="2">
    <source>
        <dbReference type="ARBA" id="ARBA00023125"/>
    </source>
</evidence>
<dbReference type="SUPFAM" id="SSF46894">
    <property type="entry name" value="C-terminal effector domain of the bipartite response regulators"/>
    <property type="match status" value="1"/>
</dbReference>
<proteinExistence type="predicted"/>
<dbReference type="AlphaFoldDB" id="A0A1G8BR94"/>
<dbReference type="PANTHER" id="PTHR44688:SF16">
    <property type="entry name" value="DNA-BINDING TRANSCRIPTIONAL ACTIVATOR DEVR_DOSR"/>
    <property type="match status" value="1"/>
</dbReference>